<dbReference type="KEGG" id="kcm:ABWK59_13880"/>
<dbReference type="GO" id="GO:0006355">
    <property type="term" value="P:regulation of DNA-templated transcription"/>
    <property type="evidence" value="ECO:0007669"/>
    <property type="project" value="InterPro"/>
</dbReference>
<feature type="domain" description="Response regulatory" evidence="4">
    <location>
        <begin position="22"/>
        <end position="134"/>
    </location>
</feature>
<name>A0AAU8JXT2_9ACTN</name>
<evidence type="ECO:0000259" key="3">
    <source>
        <dbReference type="PROSITE" id="PS50043"/>
    </source>
</evidence>
<dbReference type="Gene3D" id="3.40.50.2300">
    <property type="match status" value="1"/>
</dbReference>
<dbReference type="AlphaFoldDB" id="A0AAU8JXT2"/>
<sequence>METHIFQDEWFANGSVPEPEPRVLLADHDPISRHVLQSVLRKTDQIRFVASVDMRRPLREWPLEQVDVAILAVGPQEDHEDILRELARGKIRVLLVGIGWSRERLDAAFAAGVAGCLVKDTRIGGLAAAARAVASGHTVLSPELFGLYRDASRAGGGGPATAPGGPGPSGRGLPALTDREHEVLALLAEGRSTAEAAALLNVSPATVKSHISHSLGKLGARNRLEAVLLMQRALGRTE</sequence>
<dbReference type="PRINTS" id="PR00038">
    <property type="entry name" value="HTHLUXR"/>
</dbReference>
<dbReference type="SMART" id="SM00421">
    <property type="entry name" value="HTH_LUXR"/>
    <property type="match status" value="1"/>
</dbReference>
<dbReference type="InterPro" id="IPR000792">
    <property type="entry name" value="Tscrpt_reg_LuxR_C"/>
</dbReference>
<organism evidence="5">
    <name type="scientific">Kitasatospora camelliae</name>
    <dbReference type="NCBI Taxonomy" id="3156397"/>
    <lineage>
        <taxon>Bacteria</taxon>
        <taxon>Bacillati</taxon>
        <taxon>Actinomycetota</taxon>
        <taxon>Actinomycetes</taxon>
        <taxon>Kitasatosporales</taxon>
        <taxon>Streptomycetaceae</taxon>
        <taxon>Kitasatospora</taxon>
    </lineage>
</organism>
<dbReference type="InterPro" id="IPR016032">
    <property type="entry name" value="Sig_transdc_resp-reg_C-effctor"/>
</dbReference>
<protein>
    <submittedName>
        <fullName evidence="5">Response regulator transcription factor</fullName>
    </submittedName>
</protein>
<dbReference type="RefSeq" id="WP_354640890.1">
    <property type="nucleotide sequence ID" value="NZ_CP159872.1"/>
</dbReference>
<feature type="domain" description="HTH luxR-type" evidence="3">
    <location>
        <begin position="169"/>
        <end position="234"/>
    </location>
</feature>
<evidence type="ECO:0000256" key="1">
    <source>
        <dbReference type="ARBA" id="ARBA00023125"/>
    </source>
</evidence>
<dbReference type="InterPro" id="IPR001789">
    <property type="entry name" value="Sig_transdc_resp-reg_receiver"/>
</dbReference>
<keyword evidence="1" id="KW-0238">DNA-binding</keyword>
<dbReference type="SUPFAM" id="SSF52172">
    <property type="entry name" value="CheY-like"/>
    <property type="match status" value="1"/>
</dbReference>
<dbReference type="PANTHER" id="PTHR43214">
    <property type="entry name" value="TWO-COMPONENT RESPONSE REGULATOR"/>
    <property type="match status" value="1"/>
</dbReference>
<accession>A0AAU8JXT2</accession>
<dbReference type="CDD" id="cd06170">
    <property type="entry name" value="LuxR_C_like"/>
    <property type="match status" value="1"/>
</dbReference>
<comment type="caution">
    <text evidence="2">Lacks conserved residue(s) required for the propagation of feature annotation.</text>
</comment>
<reference evidence="5" key="1">
    <citation type="submission" date="2024-06" db="EMBL/GenBank/DDBJ databases">
        <title>The genome sequences of Kitasatospora sp. strain HUAS MG31.</title>
        <authorList>
            <person name="Mo P."/>
        </authorList>
    </citation>
    <scope>NUCLEOTIDE SEQUENCE</scope>
    <source>
        <strain evidence="5">HUAS MG31</strain>
    </source>
</reference>
<proteinExistence type="predicted"/>
<dbReference type="InterPro" id="IPR011006">
    <property type="entry name" value="CheY-like_superfamily"/>
</dbReference>
<evidence type="ECO:0000313" key="5">
    <source>
        <dbReference type="EMBL" id="XCM79929.1"/>
    </source>
</evidence>
<dbReference type="Gene3D" id="1.10.10.10">
    <property type="entry name" value="Winged helix-like DNA-binding domain superfamily/Winged helix DNA-binding domain"/>
    <property type="match status" value="1"/>
</dbReference>
<dbReference type="InterPro" id="IPR036388">
    <property type="entry name" value="WH-like_DNA-bd_sf"/>
</dbReference>
<dbReference type="InterPro" id="IPR039420">
    <property type="entry name" value="WalR-like"/>
</dbReference>
<dbReference type="GO" id="GO:0000160">
    <property type="term" value="P:phosphorelay signal transduction system"/>
    <property type="evidence" value="ECO:0007669"/>
    <property type="project" value="InterPro"/>
</dbReference>
<evidence type="ECO:0000259" key="4">
    <source>
        <dbReference type="PROSITE" id="PS50110"/>
    </source>
</evidence>
<dbReference type="PROSITE" id="PS50110">
    <property type="entry name" value="RESPONSE_REGULATORY"/>
    <property type="match status" value="1"/>
</dbReference>
<evidence type="ECO:0000256" key="2">
    <source>
        <dbReference type="PROSITE-ProRule" id="PRU00169"/>
    </source>
</evidence>
<gene>
    <name evidence="5" type="ORF">ABWK59_13880</name>
</gene>
<dbReference type="PROSITE" id="PS50043">
    <property type="entry name" value="HTH_LUXR_2"/>
    <property type="match status" value="1"/>
</dbReference>
<dbReference type="GO" id="GO:0003677">
    <property type="term" value="F:DNA binding"/>
    <property type="evidence" value="ECO:0007669"/>
    <property type="project" value="UniProtKB-KW"/>
</dbReference>
<dbReference type="EMBL" id="CP159872">
    <property type="protein sequence ID" value="XCM79929.1"/>
    <property type="molecule type" value="Genomic_DNA"/>
</dbReference>
<dbReference type="Pfam" id="PF00196">
    <property type="entry name" value="GerE"/>
    <property type="match status" value="1"/>
</dbReference>
<dbReference type="SUPFAM" id="SSF46894">
    <property type="entry name" value="C-terminal effector domain of the bipartite response regulators"/>
    <property type="match status" value="1"/>
</dbReference>